<accession>A0A1B9IK98</accession>
<dbReference type="AlphaFoldDB" id="A0A1B9IK98"/>
<name>A0A1B9IK98_9TREE</name>
<organism evidence="2 3">
    <name type="scientific">Kwoniella mangroviensis CBS 10435</name>
    <dbReference type="NCBI Taxonomy" id="1331196"/>
    <lineage>
        <taxon>Eukaryota</taxon>
        <taxon>Fungi</taxon>
        <taxon>Dikarya</taxon>
        <taxon>Basidiomycota</taxon>
        <taxon>Agaricomycotina</taxon>
        <taxon>Tremellomycetes</taxon>
        <taxon>Tremellales</taxon>
        <taxon>Cryptococcaceae</taxon>
        <taxon>Kwoniella</taxon>
    </lineage>
</organism>
<feature type="compositionally biased region" description="Polar residues" evidence="1">
    <location>
        <begin position="102"/>
        <end position="116"/>
    </location>
</feature>
<dbReference type="Proteomes" id="UP000092583">
    <property type="component" value="Unassembled WGS sequence"/>
</dbReference>
<evidence type="ECO:0000313" key="3">
    <source>
        <dbReference type="Proteomes" id="UP000092583"/>
    </source>
</evidence>
<feature type="compositionally biased region" description="Basic and acidic residues" evidence="1">
    <location>
        <begin position="77"/>
        <end position="100"/>
    </location>
</feature>
<feature type="region of interest" description="Disordered" evidence="1">
    <location>
        <begin position="63"/>
        <end position="116"/>
    </location>
</feature>
<evidence type="ECO:0000313" key="2">
    <source>
        <dbReference type="EMBL" id="OCF56066.1"/>
    </source>
</evidence>
<feature type="region of interest" description="Disordered" evidence="1">
    <location>
        <begin position="1"/>
        <end position="51"/>
    </location>
</feature>
<evidence type="ECO:0000256" key="1">
    <source>
        <dbReference type="SAM" id="MobiDB-lite"/>
    </source>
</evidence>
<gene>
    <name evidence="2" type="ORF">L486_06007</name>
</gene>
<sequence>MFPYGQYPPSGNTYGDGYYDPQGRRGSMPYPSGGYVYDNPSRTLPSARRASLTEELSAARASAMYGRQEYSQYALPETRESRRDNERPSHTSQMTEDRPRKSITSGGSIQPNSKHE</sequence>
<keyword evidence="3" id="KW-1185">Reference proteome</keyword>
<dbReference type="EMBL" id="KV700091">
    <property type="protein sequence ID" value="OCF56066.1"/>
    <property type="molecule type" value="Genomic_DNA"/>
</dbReference>
<reference evidence="2 3" key="1">
    <citation type="submission" date="2013-07" db="EMBL/GenBank/DDBJ databases">
        <title>The Genome Sequence of Kwoniella mangroviensis CBS10435.</title>
        <authorList>
            <consortium name="The Broad Institute Genome Sequencing Platform"/>
            <person name="Cuomo C."/>
            <person name="Litvintseva A."/>
            <person name="Chen Y."/>
            <person name="Heitman J."/>
            <person name="Sun S."/>
            <person name="Springer D."/>
            <person name="Dromer F."/>
            <person name="Young S.K."/>
            <person name="Zeng Q."/>
            <person name="Gargeya S."/>
            <person name="Fitzgerald M."/>
            <person name="Abouelleil A."/>
            <person name="Alvarado L."/>
            <person name="Berlin A.M."/>
            <person name="Chapman S.B."/>
            <person name="Dewar J."/>
            <person name="Goldberg J."/>
            <person name="Griggs A."/>
            <person name="Gujja S."/>
            <person name="Hansen M."/>
            <person name="Howarth C."/>
            <person name="Imamovic A."/>
            <person name="Larimer J."/>
            <person name="McCowan C."/>
            <person name="Murphy C."/>
            <person name="Pearson M."/>
            <person name="Priest M."/>
            <person name="Roberts A."/>
            <person name="Saif S."/>
            <person name="Shea T."/>
            <person name="Sykes S."/>
            <person name="Wortman J."/>
            <person name="Nusbaum C."/>
            <person name="Birren B."/>
        </authorList>
    </citation>
    <scope>NUCLEOTIDE SEQUENCE [LARGE SCALE GENOMIC DNA]</scope>
    <source>
        <strain evidence="2 3">CBS 10435</strain>
    </source>
</reference>
<proteinExistence type="predicted"/>
<reference evidence="3" key="2">
    <citation type="submission" date="2013-12" db="EMBL/GenBank/DDBJ databases">
        <title>Evolution of pathogenesis and genome organization in the Tremellales.</title>
        <authorList>
            <person name="Cuomo C."/>
            <person name="Litvintseva A."/>
            <person name="Heitman J."/>
            <person name="Chen Y."/>
            <person name="Sun S."/>
            <person name="Springer D."/>
            <person name="Dromer F."/>
            <person name="Young S."/>
            <person name="Zeng Q."/>
            <person name="Chapman S."/>
            <person name="Gujja S."/>
            <person name="Saif S."/>
            <person name="Birren B."/>
        </authorList>
    </citation>
    <scope>NUCLEOTIDE SEQUENCE [LARGE SCALE GENOMIC DNA]</scope>
    <source>
        <strain evidence="3">CBS 10435</strain>
    </source>
</reference>
<protein>
    <submittedName>
        <fullName evidence="2">Uncharacterized protein</fullName>
    </submittedName>
</protein>